<name>A0A1G9V1G0_9FIRM</name>
<dbReference type="OrthoDB" id="1808039at2"/>
<dbReference type="STRING" id="146817.SAMN04488502_106135"/>
<dbReference type="AlphaFoldDB" id="A0A1G9V1G0"/>
<sequence length="173" mass="19765">MLLRIGDKIINRQKIYQVIDEALELRSKGSSQQDTAKRVGLDRTVISKLESLGEIRKGGRIALVGFPIENCEELGRIAGQQGIDYCLLMSERERWDYVESKSGVQLFNQVMEIVAMLRQYDVVIIIGSNMRIKLMEALLDKEVIGINIGESPIAEDKYVEPEQLMHIVRQLRF</sequence>
<evidence type="ECO:0008006" key="3">
    <source>
        <dbReference type="Google" id="ProtNLM"/>
    </source>
</evidence>
<dbReference type="EMBL" id="FNHB01000006">
    <property type="protein sequence ID" value="SDM65910.1"/>
    <property type="molecule type" value="Genomic_DNA"/>
</dbReference>
<keyword evidence="2" id="KW-1185">Reference proteome</keyword>
<dbReference type="Proteomes" id="UP000214880">
    <property type="component" value="Unassembled WGS sequence"/>
</dbReference>
<reference evidence="1 2" key="1">
    <citation type="submission" date="2016-10" db="EMBL/GenBank/DDBJ databases">
        <authorList>
            <person name="de Groot N.N."/>
        </authorList>
    </citation>
    <scope>NUCLEOTIDE SEQUENCE [LARGE SCALE GENOMIC DNA]</scope>
    <source>
        <strain evidence="1 2">DSM 1736</strain>
    </source>
</reference>
<accession>A0A1G9V1G0</accession>
<gene>
    <name evidence="1" type="ORF">SAMN04488502_106135</name>
</gene>
<evidence type="ECO:0000313" key="1">
    <source>
        <dbReference type="EMBL" id="SDM65910.1"/>
    </source>
</evidence>
<protein>
    <recommendedName>
        <fullName evidence="3">Transcriptional regulator</fullName>
    </recommendedName>
</protein>
<organism evidence="1 2">
    <name type="scientific">Dendrosporobacter quercicolus</name>
    <dbReference type="NCBI Taxonomy" id="146817"/>
    <lineage>
        <taxon>Bacteria</taxon>
        <taxon>Bacillati</taxon>
        <taxon>Bacillota</taxon>
        <taxon>Negativicutes</taxon>
        <taxon>Selenomonadales</taxon>
        <taxon>Sporomusaceae</taxon>
        <taxon>Dendrosporobacter</taxon>
    </lineage>
</organism>
<evidence type="ECO:0000313" key="2">
    <source>
        <dbReference type="Proteomes" id="UP000214880"/>
    </source>
</evidence>
<proteinExistence type="predicted"/>
<dbReference type="RefSeq" id="WP_092073704.1">
    <property type="nucleotide sequence ID" value="NZ_FNHB01000006.1"/>
</dbReference>